<dbReference type="RefSeq" id="WP_193919765.1">
    <property type="nucleotide sequence ID" value="NZ_JADEXS020000001.1"/>
</dbReference>
<reference evidence="1" key="1">
    <citation type="submission" date="2020-10" db="EMBL/GenBank/DDBJ databases">
        <authorList>
            <person name="Castelo-Branco R."/>
            <person name="Eusebio N."/>
            <person name="Adriana R."/>
            <person name="Vieira A."/>
            <person name="Brugerolle De Fraissinette N."/>
            <person name="Rezende De Castro R."/>
            <person name="Schneider M.P."/>
            <person name="Vasconcelos V."/>
            <person name="Leao P.N."/>
        </authorList>
    </citation>
    <scope>NUCLEOTIDE SEQUENCE</scope>
    <source>
        <strain evidence="1">LEGE 12446</strain>
    </source>
</reference>
<dbReference type="Pfam" id="PF08872">
    <property type="entry name" value="KGK"/>
    <property type="match status" value="1"/>
</dbReference>
<evidence type="ECO:0000313" key="2">
    <source>
        <dbReference type="Proteomes" id="UP000622533"/>
    </source>
</evidence>
<dbReference type="AlphaFoldDB" id="A0A8J6ZNZ5"/>
<sequence length="111" mass="12193">MSDQIILSDKDVVSMAQDANFTGASTSTAEELMERLKYLVHRNSNLQKDKAEAWAANGVNCNVLLAQGGGWQKGKIRICFEFVPDKPTPTKSLISTNSVSPLDDLRSHLEV</sequence>
<comment type="caution">
    <text evidence="1">The sequence shown here is derived from an EMBL/GenBank/DDBJ whole genome shotgun (WGS) entry which is preliminary data.</text>
</comment>
<name>A0A8J6ZNZ5_DESMC</name>
<evidence type="ECO:0008006" key="3">
    <source>
        <dbReference type="Google" id="ProtNLM"/>
    </source>
</evidence>
<dbReference type="Proteomes" id="UP000622533">
    <property type="component" value="Unassembled WGS sequence"/>
</dbReference>
<gene>
    <name evidence="1" type="ORF">IQ276_22100</name>
</gene>
<proteinExistence type="predicted"/>
<organism evidence="1 2">
    <name type="scientific">Desmonostoc muscorum LEGE 12446</name>
    <dbReference type="NCBI Taxonomy" id="1828758"/>
    <lineage>
        <taxon>Bacteria</taxon>
        <taxon>Bacillati</taxon>
        <taxon>Cyanobacteriota</taxon>
        <taxon>Cyanophyceae</taxon>
        <taxon>Nostocales</taxon>
        <taxon>Nostocaceae</taxon>
        <taxon>Desmonostoc</taxon>
    </lineage>
</organism>
<protein>
    <recommendedName>
        <fullName evidence="3">KGK family protein</fullName>
    </recommendedName>
</protein>
<dbReference type="InterPro" id="IPR014971">
    <property type="entry name" value="KGK"/>
</dbReference>
<keyword evidence="2" id="KW-1185">Reference proteome</keyword>
<dbReference type="EMBL" id="JADEXS010000348">
    <property type="protein sequence ID" value="MBE9025010.1"/>
    <property type="molecule type" value="Genomic_DNA"/>
</dbReference>
<evidence type="ECO:0000313" key="1">
    <source>
        <dbReference type="EMBL" id="MBE9025010.1"/>
    </source>
</evidence>
<accession>A0A8J6ZNZ5</accession>